<name>A0A927BH27_9BACT</name>
<dbReference type="AlphaFoldDB" id="A0A927BH27"/>
<reference evidence="1" key="1">
    <citation type="submission" date="2020-09" db="EMBL/GenBank/DDBJ databases">
        <authorList>
            <person name="Kim M.K."/>
        </authorList>
    </citation>
    <scope>NUCLEOTIDE SEQUENCE</scope>
    <source>
        <strain evidence="1">BT664</strain>
    </source>
</reference>
<protein>
    <submittedName>
        <fullName evidence="1">WG repeat-containing protein</fullName>
    </submittedName>
</protein>
<evidence type="ECO:0000313" key="2">
    <source>
        <dbReference type="Proteomes" id="UP000612233"/>
    </source>
</evidence>
<dbReference type="InterPro" id="IPR032774">
    <property type="entry name" value="WG_beta_rep"/>
</dbReference>
<evidence type="ECO:0000313" key="1">
    <source>
        <dbReference type="EMBL" id="MBD2770326.1"/>
    </source>
</evidence>
<dbReference type="RefSeq" id="WP_191007135.1">
    <property type="nucleotide sequence ID" value="NZ_JACXAD010000034.1"/>
</dbReference>
<dbReference type="Proteomes" id="UP000612233">
    <property type="component" value="Unassembled WGS sequence"/>
</dbReference>
<dbReference type="EMBL" id="JACXAD010000034">
    <property type="protein sequence ID" value="MBD2770326.1"/>
    <property type="molecule type" value="Genomic_DNA"/>
</dbReference>
<dbReference type="SUPFAM" id="SSF69360">
    <property type="entry name" value="Cell wall binding repeat"/>
    <property type="match status" value="1"/>
</dbReference>
<dbReference type="PANTHER" id="PTHR37841:SF1">
    <property type="entry name" value="DUF3298 DOMAIN-CONTAINING PROTEIN"/>
    <property type="match status" value="1"/>
</dbReference>
<sequence>MLYPVVKEEKYGFINSRGELLVEPIYDLVGRFSEDRCIVEKFPAEGDRLQEYVDYRGQEVVSPTRLQGYIDSSGQEVIALKHTPFCSSFSEGLAQYADAIGQLGFIDQWGEFKIHPQFNIEYEGNVSMSFSEGVTAVATEVGWKYINKEGEELFKDRFETAKRFHDGYALVSQLRQASKTENYVIEDFFFIDKAGHRLETIPCTIGSTNPGFRNGLCQVIFPEAGGIFKDNRIGFLNTDGNLAFEEGFSHSSGFHQGLCIVEKRGGKAGVINTKGEWVIEPLYDNIGLFNYGIAAFQQNQKWGLLNQQGEVILSPRFSFIDSFRGYLSPSEPDSNPEFQDLTVAMIEEPGRKKRKTVEKWYINRAGEIVSPFDLSAG</sequence>
<organism evidence="1 2">
    <name type="scientific">Hymenobacter montanus</name>
    <dbReference type="NCBI Taxonomy" id="2771359"/>
    <lineage>
        <taxon>Bacteria</taxon>
        <taxon>Pseudomonadati</taxon>
        <taxon>Bacteroidota</taxon>
        <taxon>Cytophagia</taxon>
        <taxon>Cytophagales</taxon>
        <taxon>Hymenobacteraceae</taxon>
        <taxon>Hymenobacter</taxon>
    </lineage>
</organism>
<dbReference type="PANTHER" id="PTHR37841">
    <property type="entry name" value="GLR2918 PROTEIN"/>
    <property type="match status" value="1"/>
</dbReference>
<gene>
    <name evidence="1" type="ORF">IC235_20760</name>
</gene>
<dbReference type="Pfam" id="PF14903">
    <property type="entry name" value="WG_beta_rep"/>
    <property type="match status" value="3"/>
</dbReference>
<comment type="caution">
    <text evidence="1">The sequence shown here is derived from an EMBL/GenBank/DDBJ whole genome shotgun (WGS) entry which is preliminary data.</text>
</comment>
<accession>A0A927BH27</accession>
<proteinExistence type="predicted"/>
<keyword evidence="2" id="KW-1185">Reference proteome</keyword>